<evidence type="ECO:0000313" key="3">
    <source>
        <dbReference type="Proteomes" id="UP001227230"/>
    </source>
</evidence>
<protein>
    <submittedName>
        <fullName evidence="2">Uncharacterized protein</fullName>
    </submittedName>
</protein>
<dbReference type="EMBL" id="CP126649">
    <property type="protein sequence ID" value="WJZ83106.1"/>
    <property type="molecule type" value="Genomic_DNA"/>
</dbReference>
<dbReference type="PANTHER" id="PTHR45523">
    <property type="entry name" value="TETRATRICOPEPTIDE REPEAT (TPR)-CONTAINING PROTEIN-RELATED"/>
    <property type="match status" value="1"/>
</dbReference>
<feature type="compositionally biased region" description="Low complexity" evidence="1">
    <location>
        <begin position="31"/>
        <end position="41"/>
    </location>
</feature>
<reference evidence="2 3" key="1">
    <citation type="journal article" date="2023" name="Hortic Res">
        <title>The complete reference genome for grapevine (Vitis vinifera L.) genetics and breeding.</title>
        <authorList>
            <person name="Shi X."/>
            <person name="Cao S."/>
            <person name="Wang X."/>
            <person name="Huang S."/>
            <person name="Wang Y."/>
            <person name="Liu Z."/>
            <person name="Liu W."/>
            <person name="Leng X."/>
            <person name="Peng Y."/>
            <person name="Wang N."/>
            <person name="Wang Y."/>
            <person name="Ma Z."/>
            <person name="Xu X."/>
            <person name="Zhang F."/>
            <person name="Xue H."/>
            <person name="Zhong H."/>
            <person name="Wang Y."/>
            <person name="Zhang K."/>
            <person name="Velt A."/>
            <person name="Avia K."/>
            <person name="Holtgrawe D."/>
            <person name="Grimplet J."/>
            <person name="Matus J.T."/>
            <person name="Ware D."/>
            <person name="Wu X."/>
            <person name="Wang H."/>
            <person name="Liu C."/>
            <person name="Fang Y."/>
            <person name="Rustenholz C."/>
            <person name="Cheng Z."/>
            <person name="Xiao H."/>
            <person name="Zhou Y."/>
        </authorList>
    </citation>
    <scope>NUCLEOTIDE SEQUENCE [LARGE SCALE GENOMIC DNA]</scope>
    <source>
        <strain evidence="3">cv. Pinot noir / PN40024</strain>
        <tissue evidence="2">Leaf</tissue>
    </source>
</reference>
<dbReference type="Proteomes" id="UP001227230">
    <property type="component" value="Chromosome 2"/>
</dbReference>
<evidence type="ECO:0000256" key="1">
    <source>
        <dbReference type="SAM" id="MobiDB-lite"/>
    </source>
</evidence>
<proteinExistence type="predicted"/>
<evidence type="ECO:0000313" key="2">
    <source>
        <dbReference type="EMBL" id="WJZ83106.1"/>
    </source>
</evidence>
<organism evidence="2 3">
    <name type="scientific">Vitis vinifera</name>
    <name type="common">Grape</name>
    <dbReference type="NCBI Taxonomy" id="29760"/>
    <lineage>
        <taxon>Eukaryota</taxon>
        <taxon>Viridiplantae</taxon>
        <taxon>Streptophyta</taxon>
        <taxon>Embryophyta</taxon>
        <taxon>Tracheophyta</taxon>
        <taxon>Spermatophyta</taxon>
        <taxon>Magnoliopsida</taxon>
        <taxon>eudicotyledons</taxon>
        <taxon>Gunneridae</taxon>
        <taxon>Pentapetalae</taxon>
        <taxon>rosids</taxon>
        <taxon>Vitales</taxon>
        <taxon>Vitaceae</taxon>
        <taxon>Viteae</taxon>
        <taxon>Vitis</taxon>
    </lineage>
</organism>
<gene>
    <name evidence="2" type="ORF">VitviT2T_002815</name>
</gene>
<feature type="region of interest" description="Disordered" evidence="1">
    <location>
        <begin position="31"/>
        <end position="50"/>
    </location>
</feature>
<accession>A0ABY9BJR6</accession>
<keyword evidence="3" id="KW-1185">Reference proteome</keyword>
<name>A0ABY9BJR6_VITVI</name>
<sequence length="110" mass="11931">MSIRMSKLEIFCNRPTIAALIGFGLDLSSGNSGGSSTNATKSSDDESPLKKVKTEENEFVFVKVMLGYGKGCVIFYLNMNMDSVTVSLNKVDGSQLAMLVQESLLLKLKV</sequence>
<dbReference type="PANTHER" id="PTHR45523:SF2">
    <property type="entry name" value="OS02G0470600 PROTEIN"/>
    <property type="match status" value="1"/>
</dbReference>